<evidence type="ECO:0000313" key="1">
    <source>
        <dbReference type="EMBL" id="QID17623.1"/>
    </source>
</evidence>
<protein>
    <recommendedName>
        <fullName evidence="3">Phage baseplate protein</fullName>
    </recommendedName>
</protein>
<dbReference type="AlphaFoldDB" id="A0A6C1B2L6"/>
<proteinExistence type="predicted"/>
<dbReference type="Proteomes" id="UP000501991">
    <property type="component" value="Chromosome"/>
</dbReference>
<gene>
    <name evidence="1" type="ORF">G3580_08180</name>
</gene>
<dbReference type="RefSeq" id="WP_173764786.1">
    <property type="nucleotide sequence ID" value="NZ_CP048836.1"/>
</dbReference>
<evidence type="ECO:0000313" key="2">
    <source>
        <dbReference type="Proteomes" id="UP000501991"/>
    </source>
</evidence>
<accession>A0A6C1B2L6</accession>
<name>A0A6C1B2L6_9RHOO</name>
<dbReference type="KEGG" id="azq:G3580_08180"/>
<keyword evidence="2" id="KW-1185">Reference proteome</keyword>
<organism evidence="1 2">
    <name type="scientific">Nitrogeniibacter mangrovi</name>
    <dbReference type="NCBI Taxonomy" id="2016596"/>
    <lineage>
        <taxon>Bacteria</taxon>
        <taxon>Pseudomonadati</taxon>
        <taxon>Pseudomonadota</taxon>
        <taxon>Betaproteobacteria</taxon>
        <taxon>Rhodocyclales</taxon>
        <taxon>Zoogloeaceae</taxon>
        <taxon>Nitrogeniibacter</taxon>
    </lineage>
</organism>
<reference evidence="1 2" key="1">
    <citation type="submission" date="2020-02" db="EMBL/GenBank/DDBJ databases">
        <title>Nitrogenibacter mangrovi gen. nov., sp. nov. isolated from mangrove sediment, a denitrifying betaproteobacterium.</title>
        <authorList>
            <person name="Liao H."/>
            <person name="Tian Y."/>
        </authorList>
    </citation>
    <scope>NUCLEOTIDE SEQUENCE [LARGE SCALE GENOMIC DNA]</scope>
    <source>
        <strain evidence="1 2">M9-3-2</strain>
    </source>
</reference>
<dbReference type="EMBL" id="CP048836">
    <property type="protein sequence ID" value="QID17623.1"/>
    <property type="molecule type" value="Genomic_DNA"/>
</dbReference>
<evidence type="ECO:0008006" key="3">
    <source>
        <dbReference type="Google" id="ProtNLM"/>
    </source>
</evidence>
<sequence>MLALSPARLLAIWESGVRRHPIDRALLLFALAEPARDPDTLADAPLGVRNAAIMALREACFGSPLPSWADCPACGERMEFELASSMLPPRPETPVDEIRIGDLRLTLPTSRHLLLALDADDAEDAAQRLLHACLLDPADDPASMADLLDAAGEAIDAADPWADLSLALSCPACGAPVSASLDIAAYLWDELDRHTQALLDDVHTLAGAYGWSEGEILALSDTRRAAYLERVSP</sequence>